<comment type="similarity">
    <text evidence="3">Belongs to the glucose-6-phosphatase family.</text>
</comment>
<dbReference type="SUPFAM" id="SSF48317">
    <property type="entry name" value="Acid phosphatase/Vanadium-dependent haloperoxidase"/>
    <property type="match status" value="1"/>
</dbReference>
<dbReference type="InterPro" id="IPR036938">
    <property type="entry name" value="PAP2/HPO_sf"/>
</dbReference>
<dbReference type="AlphaFoldDB" id="A0AAW1B4J5"/>
<feature type="transmembrane region" description="Helical" evidence="12">
    <location>
        <begin position="347"/>
        <end position="366"/>
    </location>
</feature>
<evidence type="ECO:0000256" key="3">
    <source>
        <dbReference type="ARBA" id="ARBA00009266"/>
    </source>
</evidence>
<comment type="caution">
    <text evidence="14">The sequence shown here is derived from an EMBL/GenBank/DDBJ whole genome shotgun (WGS) entry which is preliminary data.</text>
</comment>
<keyword evidence="10 12" id="KW-0472">Membrane</keyword>
<dbReference type="GO" id="GO:0051156">
    <property type="term" value="P:glucose 6-phosphate metabolic process"/>
    <property type="evidence" value="ECO:0007669"/>
    <property type="project" value="TreeGrafter"/>
</dbReference>
<dbReference type="PANTHER" id="PTHR12591">
    <property type="entry name" value="GLUCOSE-6-PHOSPHATASE"/>
    <property type="match status" value="1"/>
</dbReference>
<dbReference type="GO" id="GO:0005789">
    <property type="term" value="C:endoplasmic reticulum membrane"/>
    <property type="evidence" value="ECO:0007669"/>
    <property type="project" value="UniProtKB-SubCell"/>
</dbReference>
<evidence type="ECO:0000256" key="2">
    <source>
        <dbReference type="ARBA" id="ARBA00004742"/>
    </source>
</evidence>
<dbReference type="SMART" id="SM00014">
    <property type="entry name" value="acidPPc"/>
    <property type="match status" value="1"/>
</dbReference>
<dbReference type="Pfam" id="PF01569">
    <property type="entry name" value="PAP2"/>
    <property type="match status" value="1"/>
</dbReference>
<dbReference type="EMBL" id="JAOTOJ010000008">
    <property type="protein sequence ID" value="KAK9397051.1"/>
    <property type="molecule type" value="Genomic_DNA"/>
</dbReference>
<evidence type="ECO:0000256" key="7">
    <source>
        <dbReference type="ARBA" id="ARBA00022801"/>
    </source>
</evidence>
<protein>
    <recommendedName>
        <fullName evidence="11">Glucose-6-phosphatase 3</fullName>
        <ecNumber evidence="4">3.1.3.9</ecNumber>
    </recommendedName>
</protein>
<evidence type="ECO:0000256" key="8">
    <source>
        <dbReference type="ARBA" id="ARBA00022824"/>
    </source>
</evidence>
<evidence type="ECO:0000256" key="12">
    <source>
        <dbReference type="SAM" id="Phobius"/>
    </source>
</evidence>
<comment type="pathway">
    <text evidence="2">Carbohydrate biosynthesis; gluconeogenesis.</text>
</comment>
<dbReference type="PANTHER" id="PTHR12591:SF2">
    <property type="entry name" value="GLUCOSE-6-PHOSPHATASE 3"/>
    <property type="match status" value="1"/>
</dbReference>
<comment type="subcellular location">
    <subcellularLocation>
        <location evidence="1">Endoplasmic reticulum membrane</location>
        <topology evidence="1">Multi-pass membrane protein</topology>
    </subcellularLocation>
</comment>
<evidence type="ECO:0000256" key="5">
    <source>
        <dbReference type="ARBA" id="ARBA00022432"/>
    </source>
</evidence>
<evidence type="ECO:0000259" key="13">
    <source>
        <dbReference type="SMART" id="SM00014"/>
    </source>
</evidence>
<keyword evidence="8" id="KW-0256">Endoplasmic reticulum</keyword>
<feature type="transmembrane region" description="Helical" evidence="12">
    <location>
        <begin position="273"/>
        <end position="295"/>
    </location>
</feature>
<reference evidence="14 15" key="1">
    <citation type="journal article" date="2024" name="Proc. Natl. Acad. Sci. U.S.A.">
        <title>The genetic regulatory architecture and epigenomic basis for age-related changes in rattlesnake venom.</title>
        <authorList>
            <person name="Hogan M.P."/>
            <person name="Holding M.L."/>
            <person name="Nystrom G.S."/>
            <person name="Colston T.J."/>
            <person name="Bartlett D.A."/>
            <person name="Mason A.J."/>
            <person name="Ellsworth S.A."/>
            <person name="Rautsaw R.M."/>
            <person name="Lawrence K.C."/>
            <person name="Strickland J.L."/>
            <person name="He B."/>
            <person name="Fraser P."/>
            <person name="Margres M.J."/>
            <person name="Gilbert D.M."/>
            <person name="Gibbs H.L."/>
            <person name="Parkinson C.L."/>
            <person name="Rokyta D.R."/>
        </authorList>
    </citation>
    <scope>NUCLEOTIDE SEQUENCE [LARGE SCALE GENOMIC DNA]</scope>
    <source>
        <strain evidence="14">DRR0105</strain>
    </source>
</reference>
<keyword evidence="5" id="KW-0312">Gluconeogenesis</keyword>
<dbReference type="EC" id="3.1.3.9" evidence="4"/>
<dbReference type="Gene3D" id="1.20.144.10">
    <property type="entry name" value="Phosphatidic acid phosphatase type 2/haloperoxidase"/>
    <property type="match status" value="1"/>
</dbReference>
<evidence type="ECO:0000256" key="10">
    <source>
        <dbReference type="ARBA" id="ARBA00023136"/>
    </source>
</evidence>
<keyword evidence="9 12" id="KW-1133">Transmembrane helix</keyword>
<feature type="transmembrane region" description="Helical" evidence="12">
    <location>
        <begin position="386"/>
        <end position="405"/>
    </location>
</feature>
<evidence type="ECO:0000256" key="9">
    <source>
        <dbReference type="ARBA" id="ARBA00022989"/>
    </source>
</evidence>
<name>A0AAW1B4J5_CROAD</name>
<dbReference type="Proteomes" id="UP001474421">
    <property type="component" value="Unassembled WGS sequence"/>
</dbReference>
<keyword evidence="15" id="KW-1185">Reference proteome</keyword>
<dbReference type="GO" id="GO:0006094">
    <property type="term" value="P:gluconeogenesis"/>
    <property type="evidence" value="ECO:0007669"/>
    <property type="project" value="UniProtKB-KW"/>
</dbReference>
<evidence type="ECO:0000313" key="15">
    <source>
        <dbReference type="Proteomes" id="UP001474421"/>
    </source>
</evidence>
<keyword evidence="7" id="KW-0378">Hydrolase</keyword>
<dbReference type="InterPro" id="IPR000326">
    <property type="entry name" value="PAP2/HPO"/>
</dbReference>
<dbReference type="FunFam" id="1.20.144.10:FF:000018">
    <property type="entry name" value="Glucose-6-phosphatase"/>
    <property type="match status" value="1"/>
</dbReference>
<feature type="domain" description="Phosphatidic acid phosphatase type 2/haloperoxidase" evidence="13">
    <location>
        <begin position="122"/>
        <end position="256"/>
    </location>
</feature>
<accession>A0AAW1B4J5</accession>
<evidence type="ECO:0000256" key="1">
    <source>
        <dbReference type="ARBA" id="ARBA00004477"/>
    </source>
</evidence>
<keyword evidence="6 12" id="KW-0812">Transmembrane</keyword>
<feature type="transmembrane region" description="Helical" evidence="12">
    <location>
        <begin position="211"/>
        <end position="235"/>
    </location>
</feature>
<organism evidence="14 15">
    <name type="scientific">Crotalus adamanteus</name>
    <name type="common">Eastern diamondback rattlesnake</name>
    <dbReference type="NCBI Taxonomy" id="8729"/>
    <lineage>
        <taxon>Eukaryota</taxon>
        <taxon>Metazoa</taxon>
        <taxon>Chordata</taxon>
        <taxon>Craniata</taxon>
        <taxon>Vertebrata</taxon>
        <taxon>Euteleostomi</taxon>
        <taxon>Lepidosauria</taxon>
        <taxon>Squamata</taxon>
        <taxon>Bifurcata</taxon>
        <taxon>Unidentata</taxon>
        <taxon>Episquamata</taxon>
        <taxon>Toxicofera</taxon>
        <taxon>Serpentes</taxon>
        <taxon>Colubroidea</taxon>
        <taxon>Viperidae</taxon>
        <taxon>Crotalinae</taxon>
        <taxon>Crotalus</taxon>
    </lineage>
</organism>
<gene>
    <name evidence="14" type="ORF">NXF25_020412</name>
</gene>
<feature type="transmembrane region" description="Helical" evidence="12">
    <location>
        <begin position="241"/>
        <end position="261"/>
    </location>
</feature>
<dbReference type="GO" id="GO:0004346">
    <property type="term" value="F:glucose-6-phosphatase activity"/>
    <property type="evidence" value="ECO:0007669"/>
    <property type="project" value="UniProtKB-EC"/>
</dbReference>
<evidence type="ECO:0000256" key="6">
    <source>
        <dbReference type="ARBA" id="ARBA00022692"/>
    </source>
</evidence>
<evidence type="ECO:0000313" key="14">
    <source>
        <dbReference type="EMBL" id="KAK9397051.1"/>
    </source>
</evidence>
<proteinExistence type="inferred from homology"/>
<sequence>MARGKGAPKSIPARQTGADALVSPPLATWLLQPTRKKKKKGRVAKATGPRLYVGPSRTHARTEQFFTTMDIVYTTGVQFAETLQSALPGLEDFWLWVTFFGDPKCVFIIYFPLAYFLLGKKVGLTVLWLGLISEWLNLMSKWLLFGERPFWWISEFGFSKKKEIFLRQFPSSCETGPGSPSGHCMITGAALWPVVSILARQIAKNSKSWILKAVPFTVYFLLLLLIGLSRIFILAHFPHQVIGGILAGISLGWLLQFWVPLERGFRFYLMTSFSLWLSATVIYWTLITLGIDLNWSMKLAMKWCENPKWIRMDTYPFASLCRDVATVLGLGLTFHSSSYTQLKLERLGWLQRGWCAILALVVLYFLSNIAQPQGVALWYGLNFVKYASFPWIIITLLPKAILILASPGTQSHTE</sequence>
<evidence type="ECO:0000256" key="11">
    <source>
        <dbReference type="ARBA" id="ARBA00039337"/>
    </source>
</evidence>
<evidence type="ECO:0000256" key="4">
    <source>
        <dbReference type="ARBA" id="ARBA00012634"/>
    </source>
</evidence>